<dbReference type="Pfam" id="PF03466">
    <property type="entry name" value="LysR_substrate"/>
    <property type="match status" value="1"/>
</dbReference>
<dbReference type="Gene3D" id="3.40.190.10">
    <property type="entry name" value="Periplasmic binding protein-like II"/>
    <property type="match status" value="2"/>
</dbReference>
<evidence type="ECO:0000256" key="3">
    <source>
        <dbReference type="ARBA" id="ARBA00023125"/>
    </source>
</evidence>
<name>A0A2R4VTQ0_9PROT</name>
<dbReference type="SUPFAM" id="SSF46785">
    <property type="entry name" value="Winged helix' DNA-binding domain"/>
    <property type="match status" value="1"/>
</dbReference>
<accession>A0A2R4VTQ0</accession>
<keyword evidence="3" id="KW-0238">DNA-binding</keyword>
<organism evidence="6 7">
    <name type="scientific">Azospirillum humicireducens</name>
    <dbReference type="NCBI Taxonomy" id="1226968"/>
    <lineage>
        <taxon>Bacteria</taxon>
        <taxon>Pseudomonadati</taxon>
        <taxon>Pseudomonadota</taxon>
        <taxon>Alphaproteobacteria</taxon>
        <taxon>Rhodospirillales</taxon>
        <taxon>Azospirillaceae</taxon>
        <taxon>Azospirillum</taxon>
    </lineage>
</organism>
<keyword evidence="6" id="KW-0614">Plasmid</keyword>
<dbReference type="AlphaFoldDB" id="A0A2R4VTQ0"/>
<reference evidence="6 7" key="1">
    <citation type="submission" date="2018-04" db="EMBL/GenBank/DDBJ databases">
        <title>Complete genome sequence of the nitrogen-fixing bacterium Azospirillum humicireducens type strain SgZ-5.</title>
        <authorList>
            <person name="Yu Z."/>
        </authorList>
    </citation>
    <scope>NUCLEOTIDE SEQUENCE [LARGE SCALE GENOMIC DNA]</scope>
    <source>
        <strain evidence="6 7">SgZ-5</strain>
        <plasmid evidence="6 7">pYZ3</plasmid>
    </source>
</reference>
<dbReference type="InterPro" id="IPR000847">
    <property type="entry name" value="LysR_HTH_N"/>
</dbReference>
<feature type="domain" description="HTH lysR-type" evidence="5">
    <location>
        <begin position="6"/>
        <end position="63"/>
    </location>
</feature>
<keyword evidence="2" id="KW-0805">Transcription regulation</keyword>
<evidence type="ECO:0000256" key="4">
    <source>
        <dbReference type="ARBA" id="ARBA00023163"/>
    </source>
</evidence>
<dbReference type="Proteomes" id="UP000077405">
    <property type="component" value="Plasmid pYZ3"/>
</dbReference>
<keyword evidence="7" id="KW-1185">Reference proteome</keyword>
<dbReference type="PANTHER" id="PTHR30118">
    <property type="entry name" value="HTH-TYPE TRANSCRIPTIONAL REGULATOR LEUO-RELATED"/>
    <property type="match status" value="1"/>
</dbReference>
<dbReference type="SUPFAM" id="SSF53850">
    <property type="entry name" value="Periplasmic binding protein-like II"/>
    <property type="match status" value="1"/>
</dbReference>
<dbReference type="Gene3D" id="1.10.10.10">
    <property type="entry name" value="Winged helix-like DNA-binding domain superfamily/Winged helix DNA-binding domain"/>
    <property type="match status" value="1"/>
</dbReference>
<comment type="similarity">
    <text evidence="1">Belongs to the LysR transcriptional regulatory family.</text>
</comment>
<evidence type="ECO:0000259" key="5">
    <source>
        <dbReference type="PROSITE" id="PS50931"/>
    </source>
</evidence>
<keyword evidence="4" id="KW-0804">Transcription</keyword>
<dbReference type="InterPro" id="IPR036388">
    <property type="entry name" value="WH-like_DNA-bd_sf"/>
</dbReference>
<dbReference type="PROSITE" id="PS50931">
    <property type="entry name" value="HTH_LYSR"/>
    <property type="match status" value="1"/>
</dbReference>
<dbReference type="OrthoDB" id="9774011at2"/>
<dbReference type="RefSeq" id="WP_108548090.1">
    <property type="nucleotide sequence ID" value="NZ_CP028904.1"/>
</dbReference>
<sequence>MNFNRLDLNLLVALDALLEEQSITRAGERLHLSQSAMSGALARLRDYFGDELLVSVRRKMVPTPLAELLRPRIRAILLDIQATLETRLDFDPASAKRHFRIIASDYVLAVLGIPAVTKLSKLAPGITCEFLSQYAQPTDLLERGEADFLIMPHPYLSPDHPSRQLFEDDYVCVVWKDNELVGDSLTEAEYLALGHITTRFGNTRRMPSFEEWFVSNGGRARRLEVVTYDFNSAIQLVIGTQRVVTAHRRLADRQARFLPIRLVPLPLPMPRLAEHLQWHQYQDRDPANRWMRDLLASCAERPDG</sequence>
<dbReference type="PRINTS" id="PR00039">
    <property type="entry name" value="HTHLYSR"/>
</dbReference>
<evidence type="ECO:0000256" key="2">
    <source>
        <dbReference type="ARBA" id="ARBA00023015"/>
    </source>
</evidence>
<dbReference type="GO" id="GO:0003700">
    <property type="term" value="F:DNA-binding transcription factor activity"/>
    <property type="evidence" value="ECO:0007669"/>
    <property type="project" value="InterPro"/>
</dbReference>
<evidence type="ECO:0000256" key="1">
    <source>
        <dbReference type="ARBA" id="ARBA00009437"/>
    </source>
</evidence>
<dbReference type="PANTHER" id="PTHR30118:SF6">
    <property type="entry name" value="HTH-TYPE TRANSCRIPTIONAL REGULATOR LEUO"/>
    <property type="match status" value="1"/>
</dbReference>
<dbReference type="InterPro" id="IPR050389">
    <property type="entry name" value="LysR-type_TF"/>
</dbReference>
<dbReference type="InterPro" id="IPR037416">
    <property type="entry name" value="NodD_PBP2"/>
</dbReference>
<proteinExistence type="inferred from homology"/>
<dbReference type="CDD" id="cd08462">
    <property type="entry name" value="PBP2_NodD"/>
    <property type="match status" value="1"/>
</dbReference>
<protein>
    <submittedName>
        <fullName evidence="6">Nodulation protein NfeD</fullName>
    </submittedName>
</protein>
<dbReference type="EMBL" id="CP028904">
    <property type="protein sequence ID" value="AWB07813.1"/>
    <property type="molecule type" value="Genomic_DNA"/>
</dbReference>
<dbReference type="Pfam" id="PF00126">
    <property type="entry name" value="HTH_1"/>
    <property type="match status" value="1"/>
</dbReference>
<evidence type="ECO:0000313" key="7">
    <source>
        <dbReference type="Proteomes" id="UP000077405"/>
    </source>
</evidence>
<evidence type="ECO:0000313" key="6">
    <source>
        <dbReference type="EMBL" id="AWB07813.1"/>
    </source>
</evidence>
<dbReference type="KEGG" id="ahu:A6A40_22395"/>
<dbReference type="GO" id="GO:0003677">
    <property type="term" value="F:DNA binding"/>
    <property type="evidence" value="ECO:0007669"/>
    <property type="project" value="UniProtKB-KW"/>
</dbReference>
<dbReference type="InterPro" id="IPR005119">
    <property type="entry name" value="LysR_subst-bd"/>
</dbReference>
<dbReference type="InterPro" id="IPR036390">
    <property type="entry name" value="WH_DNA-bd_sf"/>
</dbReference>
<geneLocation type="plasmid" evidence="6 7">
    <name>pYZ3</name>
</geneLocation>
<gene>
    <name evidence="6" type="ORF">A6A40_22395</name>
</gene>